<dbReference type="RefSeq" id="WP_183993249.1">
    <property type="nucleotide sequence ID" value="NZ_BMHW01000006.1"/>
</dbReference>
<dbReference type="GO" id="GO:0016787">
    <property type="term" value="F:hydrolase activity"/>
    <property type="evidence" value="ECO:0007669"/>
    <property type="project" value="UniProtKB-KW"/>
</dbReference>
<evidence type="ECO:0000256" key="1">
    <source>
        <dbReference type="ARBA" id="ARBA00022801"/>
    </source>
</evidence>
<sequence length="297" mass="31900">MNIKTNSVTRRHALTIGGAVLASSLISPSLSIAATAGKATDAKITQVRNATLIVEYGGARFLVDPMLSEKGAFPGFPGSAHSQLRNPLVELPMPIDKIIDVDAVIVTHLHPDHWDEAAKLRLPKSLPIYAQNEADAILIRRDGFSDVRVLSDSSEFNGVKLTKTVGQHGSDETLAVAGEILGKVCGVVFRHPNEKTIYLAGDTVWNRFVESSIARYKPDVIILNTGNAVVLGLNPIIMGREDVQAVHKAAPAATIIATHMEAINHCILSRADLKDFAEKQGFARSLLIPADGEVLPV</sequence>
<dbReference type="SUPFAM" id="SSF56281">
    <property type="entry name" value="Metallo-hydrolase/oxidoreductase"/>
    <property type="match status" value="1"/>
</dbReference>
<comment type="caution">
    <text evidence="4">The sequence shown here is derived from an EMBL/GenBank/DDBJ whole genome shotgun (WGS) entry which is preliminary data.</text>
</comment>
<dbReference type="PANTHER" id="PTHR43546">
    <property type="entry name" value="UPF0173 METAL-DEPENDENT HYDROLASE MJ1163-RELATED"/>
    <property type="match status" value="1"/>
</dbReference>
<evidence type="ECO:0000256" key="2">
    <source>
        <dbReference type="SAM" id="SignalP"/>
    </source>
</evidence>
<dbReference type="SMART" id="SM00849">
    <property type="entry name" value="Lactamase_B"/>
    <property type="match status" value="1"/>
</dbReference>
<evidence type="ECO:0000259" key="3">
    <source>
        <dbReference type="SMART" id="SM00849"/>
    </source>
</evidence>
<dbReference type="PANTHER" id="PTHR43546:SF9">
    <property type="entry name" value="L-ASCORBATE-6-PHOSPHATE LACTONASE ULAG-RELATED"/>
    <property type="match status" value="1"/>
</dbReference>
<dbReference type="InterPro" id="IPR006311">
    <property type="entry name" value="TAT_signal"/>
</dbReference>
<dbReference type="AlphaFoldDB" id="A0A7W9Y925"/>
<dbReference type="InterPro" id="IPR050114">
    <property type="entry name" value="UPF0173_UPF0282_UlaG_hydrolase"/>
</dbReference>
<reference evidence="4 5" key="1">
    <citation type="submission" date="2020-08" db="EMBL/GenBank/DDBJ databases">
        <title>Genomic Encyclopedia of Type Strains, Phase IV (KMG-IV): sequencing the most valuable type-strain genomes for metagenomic binning, comparative biology and taxonomic classification.</title>
        <authorList>
            <person name="Goeker M."/>
        </authorList>
    </citation>
    <scope>NUCLEOTIDE SEQUENCE [LARGE SCALE GENOMIC DNA]</scope>
    <source>
        <strain evidence="4 5">DSM 100734</strain>
    </source>
</reference>
<evidence type="ECO:0000313" key="4">
    <source>
        <dbReference type="EMBL" id="MBB6163413.1"/>
    </source>
</evidence>
<evidence type="ECO:0000313" key="5">
    <source>
        <dbReference type="Proteomes" id="UP000547879"/>
    </source>
</evidence>
<name>A0A7W9Y925_9HYPH</name>
<gene>
    <name evidence="4" type="ORF">HNQ72_003253</name>
</gene>
<protein>
    <submittedName>
        <fullName evidence="4">L-ascorbate metabolism protein UlaG (Beta-lactamase superfamily)</fullName>
    </submittedName>
</protein>
<feature type="chain" id="PRO_5030624506" evidence="2">
    <location>
        <begin position="34"/>
        <end position="297"/>
    </location>
</feature>
<dbReference type="PROSITE" id="PS51318">
    <property type="entry name" value="TAT"/>
    <property type="match status" value="1"/>
</dbReference>
<dbReference type="Gene3D" id="3.60.15.10">
    <property type="entry name" value="Ribonuclease Z/Hydroxyacylglutathione hydrolase-like"/>
    <property type="match status" value="1"/>
</dbReference>
<keyword evidence="2" id="KW-0732">Signal</keyword>
<dbReference type="EMBL" id="JACHEG010000003">
    <property type="protein sequence ID" value="MBB6163413.1"/>
    <property type="molecule type" value="Genomic_DNA"/>
</dbReference>
<feature type="domain" description="Metallo-beta-lactamase" evidence="3">
    <location>
        <begin position="47"/>
        <end position="259"/>
    </location>
</feature>
<dbReference type="Proteomes" id="UP000547879">
    <property type="component" value="Unassembled WGS sequence"/>
</dbReference>
<organism evidence="4 5">
    <name type="scientific">Rhizobium wenxiniae</name>
    <dbReference type="NCBI Taxonomy" id="1737357"/>
    <lineage>
        <taxon>Bacteria</taxon>
        <taxon>Pseudomonadati</taxon>
        <taxon>Pseudomonadota</taxon>
        <taxon>Alphaproteobacteria</taxon>
        <taxon>Hyphomicrobiales</taxon>
        <taxon>Rhizobiaceae</taxon>
        <taxon>Rhizobium/Agrobacterium group</taxon>
        <taxon>Rhizobium</taxon>
    </lineage>
</organism>
<keyword evidence="1" id="KW-0378">Hydrolase</keyword>
<proteinExistence type="predicted"/>
<keyword evidence="5" id="KW-1185">Reference proteome</keyword>
<dbReference type="Pfam" id="PF12706">
    <property type="entry name" value="Lactamase_B_2"/>
    <property type="match status" value="1"/>
</dbReference>
<feature type="signal peptide" evidence="2">
    <location>
        <begin position="1"/>
        <end position="33"/>
    </location>
</feature>
<dbReference type="InterPro" id="IPR001279">
    <property type="entry name" value="Metallo-B-lactamas"/>
</dbReference>
<accession>A0A7W9Y925</accession>
<dbReference type="InterPro" id="IPR036866">
    <property type="entry name" value="RibonucZ/Hydroxyglut_hydro"/>
</dbReference>